<evidence type="ECO:0000313" key="2">
    <source>
        <dbReference type="EMBL" id="CAG9826894.1"/>
    </source>
</evidence>
<keyword evidence="1" id="KW-1133">Transmembrane helix</keyword>
<reference evidence="2" key="1">
    <citation type="submission" date="2022-01" db="EMBL/GenBank/DDBJ databases">
        <authorList>
            <person name="King R."/>
        </authorList>
    </citation>
    <scope>NUCLEOTIDE SEQUENCE</scope>
</reference>
<name>A0A9N9SL98_DIABA</name>
<evidence type="ECO:0000313" key="3">
    <source>
        <dbReference type="Proteomes" id="UP001153709"/>
    </source>
</evidence>
<dbReference type="AlphaFoldDB" id="A0A9N9SL98"/>
<gene>
    <name evidence="2" type="ORF">DIABBA_LOCUS969</name>
</gene>
<keyword evidence="1" id="KW-0472">Membrane</keyword>
<proteinExistence type="predicted"/>
<evidence type="ECO:0000256" key="1">
    <source>
        <dbReference type="SAM" id="Phobius"/>
    </source>
</evidence>
<feature type="transmembrane region" description="Helical" evidence="1">
    <location>
        <begin position="92"/>
        <end position="109"/>
    </location>
</feature>
<accession>A0A9N9SL98</accession>
<dbReference type="Proteomes" id="UP001153709">
    <property type="component" value="Chromosome 1"/>
</dbReference>
<sequence>MQIFVYKCRLPTSIELHLNQSLKFFNHDTCLLPILLPPLIFPCILSALEVHIAVPSIRVPDIVTFSFLVCLLFRILYPFLAILQFFSHSQHFLLFLSWLLFLLFNHYCLKSRLLGICIYQPFLSVHFPNVCLLVIFVFLFINMYLVFFIFILVHIFHRNCLICLVVIEVVPQSLP</sequence>
<organism evidence="2 3">
    <name type="scientific">Diabrotica balteata</name>
    <name type="common">Banded cucumber beetle</name>
    <dbReference type="NCBI Taxonomy" id="107213"/>
    <lineage>
        <taxon>Eukaryota</taxon>
        <taxon>Metazoa</taxon>
        <taxon>Ecdysozoa</taxon>
        <taxon>Arthropoda</taxon>
        <taxon>Hexapoda</taxon>
        <taxon>Insecta</taxon>
        <taxon>Pterygota</taxon>
        <taxon>Neoptera</taxon>
        <taxon>Endopterygota</taxon>
        <taxon>Coleoptera</taxon>
        <taxon>Polyphaga</taxon>
        <taxon>Cucujiformia</taxon>
        <taxon>Chrysomeloidea</taxon>
        <taxon>Chrysomelidae</taxon>
        <taxon>Galerucinae</taxon>
        <taxon>Diabroticina</taxon>
        <taxon>Diabroticites</taxon>
        <taxon>Diabrotica</taxon>
    </lineage>
</organism>
<keyword evidence="3" id="KW-1185">Reference proteome</keyword>
<keyword evidence="1" id="KW-0812">Transmembrane</keyword>
<protein>
    <submittedName>
        <fullName evidence="2">Uncharacterized protein</fullName>
    </submittedName>
</protein>
<dbReference type="EMBL" id="OU898276">
    <property type="protein sequence ID" value="CAG9826894.1"/>
    <property type="molecule type" value="Genomic_DNA"/>
</dbReference>
<feature type="transmembrane region" description="Helical" evidence="1">
    <location>
        <begin position="130"/>
        <end position="156"/>
    </location>
</feature>
<feature type="transmembrane region" description="Helical" evidence="1">
    <location>
        <begin position="62"/>
        <end position="86"/>
    </location>
</feature>
<feature type="transmembrane region" description="Helical" evidence="1">
    <location>
        <begin position="31"/>
        <end position="50"/>
    </location>
</feature>